<sequence>MGRIYTNLSDQEVDAKYDAMTGKAVEQVQPKGLVESKVCLRCQAKNKPTNVSCESCGISLNPAALVDDQEMMEKAIAKLAGLLSKLVEQAVEEKMKVREVMKG</sequence>
<accession>A0A8T4L921</accession>
<proteinExistence type="predicted"/>
<reference evidence="1" key="1">
    <citation type="submission" date="2021-03" db="EMBL/GenBank/DDBJ databases">
        <authorList>
            <person name="Jaffe A."/>
        </authorList>
    </citation>
    <scope>NUCLEOTIDE SEQUENCE</scope>
    <source>
        <strain evidence="1">RIFCSPLOWO2_01_FULL_58_19</strain>
    </source>
</reference>
<dbReference type="Gene3D" id="4.10.1060.50">
    <property type="match status" value="1"/>
</dbReference>
<dbReference type="Proteomes" id="UP000678237">
    <property type="component" value="Unassembled WGS sequence"/>
</dbReference>
<evidence type="ECO:0000313" key="1">
    <source>
        <dbReference type="EMBL" id="MBS3063703.1"/>
    </source>
</evidence>
<evidence type="ECO:0000313" key="2">
    <source>
        <dbReference type="Proteomes" id="UP000678237"/>
    </source>
</evidence>
<comment type="caution">
    <text evidence="1">The sequence shown here is derived from an EMBL/GenBank/DDBJ whole genome shotgun (WGS) entry which is preliminary data.</text>
</comment>
<reference evidence="1" key="2">
    <citation type="submission" date="2021-05" db="EMBL/GenBank/DDBJ databases">
        <title>Protein family content uncovers lineage relationships and bacterial pathway maintenance mechanisms in DPANN archaea.</title>
        <authorList>
            <person name="Castelle C.J."/>
            <person name="Meheust R."/>
            <person name="Jaffe A.L."/>
            <person name="Seitz K."/>
            <person name="Gong X."/>
            <person name="Baker B.J."/>
            <person name="Banfield J.F."/>
        </authorList>
    </citation>
    <scope>NUCLEOTIDE SEQUENCE</scope>
    <source>
        <strain evidence="1">RIFCSPLOWO2_01_FULL_58_19</strain>
    </source>
</reference>
<dbReference type="InterPro" id="IPR038587">
    <property type="entry name" value="Ribosomal_eL40_sf"/>
</dbReference>
<organism evidence="1 2">
    <name type="scientific">Candidatus Iainarchaeum sp</name>
    <dbReference type="NCBI Taxonomy" id="3101447"/>
    <lineage>
        <taxon>Archaea</taxon>
        <taxon>Candidatus Iainarchaeota</taxon>
        <taxon>Candidatus Iainarchaeia</taxon>
        <taxon>Candidatus Iainarchaeales</taxon>
        <taxon>Candidatus Iainarchaeaceae</taxon>
        <taxon>Candidatus Iainarchaeum</taxon>
    </lineage>
</organism>
<dbReference type="EMBL" id="JAGVWE010000007">
    <property type="protein sequence ID" value="MBS3063703.1"/>
    <property type="molecule type" value="Genomic_DNA"/>
</dbReference>
<name>A0A8T4L921_9ARCH</name>
<gene>
    <name evidence="1" type="ORF">J4203_07615</name>
</gene>
<protein>
    <submittedName>
        <fullName evidence="1">Uncharacterized protein</fullName>
    </submittedName>
</protein>
<dbReference type="AlphaFoldDB" id="A0A8T4L921"/>